<dbReference type="STRING" id="428992.SAMN05216272_111110"/>
<name>A0A1G8LEL2_9PSED</name>
<organism evidence="1 2">
    <name type="scientific">Pseudomonas panipatensis</name>
    <dbReference type="NCBI Taxonomy" id="428992"/>
    <lineage>
        <taxon>Bacteria</taxon>
        <taxon>Pseudomonadati</taxon>
        <taxon>Pseudomonadota</taxon>
        <taxon>Gammaproteobacteria</taxon>
        <taxon>Pseudomonadales</taxon>
        <taxon>Pseudomonadaceae</taxon>
        <taxon>Pseudomonas</taxon>
    </lineage>
</organism>
<evidence type="ECO:0000313" key="1">
    <source>
        <dbReference type="EMBL" id="SDI54149.1"/>
    </source>
</evidence>
<accession>A0A1G8LEL2</accession>
<sequence length="150" mass="16216">MAEFTVNGQCYRTAKLDAMRQFHLSRKIAPIIPALIPVFSKLAESQRAEGAKPLSNDLTGMAELFEPFAGAIAGMSDEAAEYVMGTCLSVVQRQQGTTWSPVWSDRQKVCMFDDIDAGVMVQLAAFVVRESLGPFLAGLLSTSAQPQAQA</sequence>
<keyword evidence="2" id="KW-1185">Reference proteome</keyword>
<gene>
    <name evidence="1" type="ORF">SAMN05216272_111110</name>
</gene>
<evidence type="ECO:0000313" key="2">
    <source>
        <dbReference type="Proteomes" id="UP000199636"/>
    </source>
</evidence>
<dbReference type="Pfam" id="PF21822">
    <property type="entry name" value="Phage_TAC_15"/>
    <property type="match status" value="1"/>
</dbReference>
<proteinExistence type="predicted"/>
<dbReference type="Proteomes" id="UP000199636">
    <property type="component" value="Unassembled WGS sequence"/>
</dbReference>
<evidence type="ECO:0008006" key="3">
    <source>
        <dbReference type="Google" id="ProtNLM"/>
    </source>
</evidence>
<reference evidence="2" key="1">
    <citation type="submission" date="2016-10" db="EMBL/GenBank/DDBJ databases">
        <authorList>
            <person name="Varghese N."/>
            <person name="Submissions S."/>
        </authorList>
    </citation>
    <scope>NUCLEOTIDE SEQUENCE [LARGE SCALE GENOMIC DNA]</scope>
    <source>
        <strain evidence="2">CCM 7469</strain>
    </source>
</reference>
<dbReference type="OrthoDB" id="9034327at2"/>
<dbReference type="AlphaFoldDB" id="A0A1G8LEL2"/>
<dbReference type="EMBL" id="FNDS01000011">
    <property type="protein sequence ID" value="SDI54149.1"/>
    <property type="molecule type" value="Genomic_DNA"/>
</dbReference>
<protein>
    <recommendedName>
        <fullName evidence="3">Bacteriophage protein</fullName>
    </recommendedName>
</protein>
<dbReference type="RefSeq" id="WP_090266780.1">
    <property type="nucleotide sequence ID" value="NZ_FNDS01000011.1"/>
</dbReference>
<dbReference type="InterPro" id="IPR049156">
    <property type="entry name" value="Phage_chap_TAC_15-like"/>
</dbReference>